<evidence type="ECO:0000313" key="7">
    <source>
        <dbReference type="Proteomes" id="UP001558652"/>
    </source>
</evidence>
<dbReference type="EMBL" id="JBFDAA010000004">
    <property type="protein sequence ID" value="KAL1138040.1"/>
    <property type="molecule type" value="Genomic_DNA"/>
</dbReference>
<keyword evidence="5" id="KW-0677">Repeat</keyword>
<dbReference type="SUPFAM" id="SSF52058">
    <property type="entry name" value="L domain-like"/>
    <property type="match status" value="1"/>
</dbReference>
<evidence type="ECO:0000256" key="1">
    <source>
        <dbReference type="ARBA" id="ARBA00004496"/>
    </source>
</evidence>
<comment type="subcellular location">
    <subcellularLocation>
        <location evidence="1">Cytoplasm</location>
    </subcellularLocation>
</comment>
<accession>A0ABD0YQ75</accession>
<protein>
    <recommendedName>
        <fullName evidence="2">Leucine-rich repeat-containing protein 51</fullName>
    </recommendedName>
</protein>
<dbReference type="PROSITE" id="PS51450">
    <property type="entry name" value="LRR"/>
    <property type="match status" value="2"/>
</dbReference>
<dbReference type="InterPro" id="IPR001611">
    <property type="entry name" value="Leu-rich_rpt"/>
</dbReference>
<dbReference type="PRINTS" id="PR00019">
    <property type="entry name" value="LEURICHRPT"/>
</dbReference>
<proteinExistence type="predicted"/>
<keyword evidence="4" id="KW-0433">Leucine-rich repeat</keyword>
<comment type="caution">
    <text evidence="6">The sequence shown here is derived from an EMBL/GenBank/DDBJ whole genome shotgun (WGS) entry which is preliminary data.</text>
</comment>
<dbReference type="InterPro" id="IPR032675">
    <property type="entry name" value="LRR_dom_sf"/>
</dbReference>
<dbReference type="PANTHER" id="PTHR46545:SF1">
    <property type="entry name" value="LEUCINE-RICH REPEAT-CONTAINING PROTEIN 51"/>
    <property type="match status" value="1"/>
</dbReference>
<keyword evidence="3" id="KW-0963">Cytoplasm</keyword>
<evidence type="ECO:0000256" key="3">
    <source>
        <dbReference type="ARBA" id="ARBA00022490"/>
    </source>
</evidence>
<name>A0ABD0YQ75_9HEMI</name>
<keyword evidence="7" id="KW-1185">Reference proteome</keyword>
<evidence type="ECO:0000256" key="2">
    <source>
        <dbReference type="ARBA" id="ARBA00014223"/>
    </source>
</evidence>
<dbReference type="Gene3D" id="3.80.10.10">
    <property type="entry name" value="Ribonuclease Inhibitor"/>
    <property type="match status" value="1"/>
</dbReference>
<dbReference type="GO" id="GO:0005737">
    <property type="term" value="C:cytoplasm"/>
    <property type="evidence" value="ECO:0007669"/>
    <property type="project" value="UniProtKB-SubCell"/>
</dbReference>
<dbReference type="Proteomes" id="UP001558652">
    <property type="component" value="Unassembled WGS sequence"/>
</dbReference>
<organism evidence="6 7">
    <name type="scientific">Ranatra chinensis</name>
    <dbReference type="NCBI Taxonomy" id="642074"/>
    <lineage>
        <taxon>Eukaryota</taxon>
        <taxon>Metazoa</taxon>
        <taxon>Ecdysozoa</taxon>
        <taxon>Arthropoda</taxon>
        <taxon>Hexapoda</taxon>
        <taxon>Insecta</taxon>
        <taxon>Pterygota</taxon>
        <taxon>Neoptera</taxon>
        <taxon>Paraneoptera</taxon>
        <taxon>Hemiptera</taxon>
        <taxon>Heteroptera</taxon>
        <taxon>Panheteroptera</taxon>
        <taxon>Nepomorpha</taxon>
        <taxon>Nepidae</taxon>
        <taxon>Ranatrinae</taxon>
        <taxon>Ranatra</taxon>
    </lineage>
</organism>
<dbReference type="PANTHER" id="PTHR46545">
    <property type="entry name" value="LEUCINE-RICH REPEAT-CONTAINING PROTEIN 51"/>
    <property type="match status" value="1"/>
</dbReference>
<evidence type="ECO:0000256" key="4">
    <source>
        <dbReference type="ARBA" id="ARBA00022614"/>
    </source>
</evidence>
<gene>
    <name evidence="6" type="ORF">AAG570_009735</name>
</gene>
<sequence length="183" mass="20756">MVTLTDINGPPLDFSFKGLHCLDEMKTEKPRQGMRKYKRAASGKYICTSVRLNNNLFQSVIGIHDVIHELIEQPDKLTWLDLSFNRLSSLANELTSLPNLKILYLHGNALSDVNSVLRQLKTFEGLISLTLHGNPLEERKGYRNKILLGLPQLKSLDFNNITPADRKRVAAQIKHPHSIASRF</sequence>
<dbReference type="AlphaFoldDB" id="A0ABD0YQ75"/>
<evidence type="ECO:0000256" key="5">
    <source>
        <dbReference type="ARBA" id="ARBA00022737"/>
    </source>
</evidence>
<reference evidence="6 7" key="1">
    <citation type="submission" date="2024-07" db="EMBL/GenBank/DDBJ databases">
        <title>Chromosome-level genome assembly of the water stick insect Ranatra chinensis (Heteroptera: Nepidae).</title>
        <authorList>
            <person name="Liu X."/>
        </authorList>
    </citation>
    <scope>NUCLEOTIDE SEQUENCE [LARGE SCALE GENOMIC DNA]</scope>
    <source>
        <strain evidence="6">Cailab_2021Rc</strain>
        <tissue evidence="6">Muscle</tissue>
    </source>
</reference>
<evidence type="ECO:0000313" key="6">
    <source>
        <dbReference type="EMBL" id="KAL1138040.1"/>
    </source>
</evidence>
<dbReference type="Pfam" id="PF14580">
    <property type="entry name" value="LRR_9"/>
    <property type="match status" value="1"/>
</dbReference>